<accession>A0A059BEG5</accession>
<feature type="region of interest" description="Disordered" evidence="1">
    <location>
        <begin position="59"/>
        <end position="80"/>
    </location>
</feature>
<feature type="transmembrane region" description="Helical" evidence="2">
    <location>
        <begin position="147"/>
        <end position="167"/>
    </location>
</feature>
<dbReference type="STRING" id="71139.A0A059BEG5"/>
<sequence length="237" mass="26176">MHRDGYIYIDHLASHCSILYNLARFIPLSDLLPYHLLRSLESISVVQFKIMDSSNAFGGHPQKPGASTPPPPPPPAEGVPAQFMKPNYGNNAGFHAQPVDNVPWSSGLFSCFGDIPICCLSFWCPCITFGRIAEITDHGSVSCPVHGAIYTAIALLTGCACCFSCCYRTKMRQQYQLKEDPCADCLVHFCCETCALTQEYRELEKRGFDMSLGWDGNMDRQNRGIPMAPVPPGGMMK</sequence>
<protein>
    <submittedName>
        <fullName evidence="3">Uncharacterized protein</fullName>
    </submittedName>
</protein>
<evidence type="ECO:0000313" key="3">
    <source>
        <dbReference type="EMBL" id="KCW64493.1"/>
    </source>
</evidence>
<keyword evidence="2" id="KW-1133">Transmembrane helix</keyword>
<organism evidence="3">
    <name type="scientific">Eucalyptus grandis</name>
    <name type="common">Flooded gum</name>
    <dbReference type="NCBI Taxonomy" id="71139"/>
    <lineage>
        <taxon>Eukaryota</taxon>
        <taxon>Viridiplantae</taxon>
        <taxon>Streptophyta</taxon>
        <taxon>Embryophyta</taxon>
        <taxon>Tracheophyta</taxon>
        <taxon>Spermatophyta</taxon>
        <taxon>Magnoliopsida</taxon>
        <taxon>eudicotyledons</taxon>
        <taxon>Gunneridae</taxon>
        <taxon>Pentapetalae</taxon>
        <taxon>rosids</taxon>
        <taxon>malvids</taxon>
        <taxon>Myrtales</taxon>
        <taxon>Myrtaceae</taxon>
        <taxon>Myrtoideae</taxon>
        <taxon>Eucalypteae</taxon>
        <taxon>Eucalyptus</taxon>
    </lineage>
</organism>
<proteinExistence type="predicted"/>
<dbReference type="OMA" id="HPYAIEV"/>
<reference evidence="3" key="1">
    <citation type="submission" date="2013-07" db="EMBL/GenBank/DDBJ databases">
        <title>The genome of Eucalyptus grandis.</title>
        <authorList>
            <person name="Schmutz J."/>
            <person name="Hayes R."/>
            <person name="Myburg A."/>
            <person name="Tuskan G."/>
            <person name="Grattapaglia D."/>
            <person name="Rokhsar D.S."/>
        </authorList>
    </citation>
    <scope>NUCLEOTIDE SEQUENCE</scope>
    <source>
        <tissue evidence="3">Leaf extractions</tissue>
    </source>
</reference>
<dbReference type="FunCoup" id="A0A059BEG5">
    <property type="interactions" value="285"/>
</dbReference>
<evidence type="ECO:0000256" key="2">
    <source>
        <dbReference type="SAM" id="Phobius"/>
    </source>
</evidence>
<dbReference type="Gramene" id="KCW64493">
    <property type="protein sequence ID" value="KCW64493"/>
    <property type="gene ID" value="EUGRSUZ_G02100"/>
</dbReference>
<keyword evidence="2" id="KW-0812">Transmembrane</keyword>
<dbReference type="EMBL" id="KK198759">
    <property type="protein sequence ID" value="KCW64493.1"/>
    <property type="molecule type" value="Genomic_DNA"/>
</dbReference>
<dbReference type="Pfam" id="PF04749">
    <property type="entry name" value="PLAC8"/>
    <property type="match status" value="1"/>
</dbReference>
<evidence type="ECO:0000256" key="1">
    <source>
        <dbReference type="SAM" id="MobiDB-lite"/>
    </source>
</evidence>
<dbReference type="InterPro" id="IPR006461">
    <property type="entry name" value="PLAC_motif_containing"/>
</dbReference>
<dbReference type="NCBIfam" id="TIGR01571">
    <property type="entry name" value="A_thal_Cys_rich"/>
    <property type="match status" value="1"/>
</dbReference>
<feature type="compositionally biased region" description="Pro residues" evidence="1">
    <location>
        <begin position="67"/>
        <end position="77"/>
    </location>
</feature>
<dbReference type="PANTHER" id="PTHR15907">
    <property type="entry name" value="DUF614 FAMILY PROTEIN-RELATED"/>
    <property type="match status" value="1"/>
</dbReference>
<gene>
    <name evidence="3" type="ORF">EUGRSUZ_G02100</name>
</gene>
<name>A0A059BEG5_EUCGR</name>
<keyword evidence="2" id="KW-0472">Membrane</keyword>
<dbReference type="AlphaFoldDB" id="A0A059BEG5"/>
<dbReference type="eggNOG" id="ENOG502S7UD">
    <property type="taxonomic scope" value="Eukaryota"/>
</dbReference>
<dbReference type="InParanoid" id="A0A059BEG5"/>